<keyword evidence="8" id="KW-1185">Reference proteome</keyword>
<dbReference type="SUPFAM" id="SSF48179">
    <property type="entry name" value="6-phosphogluconate dehydrogenase C-terminal domain-like"/>
    <property type="match status" value="1"/>
</dbReference>
<dbReference type="InterPro" id="IPR015815">
    <property type="entry name" value="HIBADH-related"/>
</dbReference>
<dbReference type="RefSeq" id="WP_040752779.1">
    <property type="nucleotide sequence ID" value="NZ_JACHIT010000002.1"/>
</dbReference>
<evidence type="ECO:0000313" key="7">
    <source>
        <dbReference type="EMBL" id="MBB5915584.1"/>
    </source>
</evidence>
<dbReference type="InterPro" id="IPR013328">
    <property type="entry name" value="6PGD_dom2"/>
</dbReference>
<evidence type="ECO:0000259" key="6">
    <source>
        <dbReference type="Pfam" id="PF14833"/>
    </source>
</evidence>
<evidence type="ECO:0000256" key="2">
    <source>
        <dbReference type="ARBA" id="ARBA00023002"/>
    </source>
</evidence>
<evidence type="ECO:0000259" key="5">
    <source>
        <dbReference type="Pfam" id="PF03446"/>
    </source>
</evidence>
<dbReference type="Gene3D" id="3.40.50.720">
    <property type="entry name" value="NAD(P)-binding Rossmann-like Domain"/>
    <property type="match status" value="1"/>
</dbReference>
<gene>
    <name evidence="7" type="ORF">BJY24_004496</name>
</gene>
<dbReference type="InterPro" id="IPR006115">
    <property type="entry name" value="6PGDH_NADP-bd"/>
</dbReference>
<dbReference type="Pfam" id="PF03446">
    <property type="entry name" value="NAD_binding_2"/>
    <property type="match status" value="1"/>
</dbReference>
<dbReference type="EMBL" id="JACHIT010000002">
    <property type="protein sequence ID" value="MBB5915584.1"/>
    <property type="molecule type" value="Genomic_DNA"/>
</dbReference>
<dbReference type="SUPFAM" id="SSF51735">
    <property type="entry name" value="NAD(P)-binding Rossmann-fold domains"/>
    <property type="match status" value="1"/>
</dbReference>
<dbReference type="InterPro" id="IPR008927">
    <property type="entry name" value="6-PGluconate_DH-like_C_sf"/>
</dbReference>
<sequence>MRVGFIGLGSQGGPMARRIAESEYPTTLWARRAASLEPYADTPAATADSPAALAERSDLVCLCVVGDADVREVVTGDNGVLAGSKPGSIIAIHSTVHPDTCRELAALAAEHQVSIIDAPVSGGGRAAEAGNLLVMVGGTTDAVERARPVFATYADPIVHLGDLGAGQSTKLLNNLLFTANLATAMSTMDLGKALGISPDKLGEVISHGTANSFALGRITSAGGTLDRLAQHAGDLLRKDVSLVARLAETAGVDPGVVLNAADATLGMMDHPR</sequence>
<feature type="active site" evidence="4">
    <location>
        <position position="170"/>
    </location>
</feature>
<dbReference type="Pfam" id="PF14833">
    <property type="entry name" value="NAD_binding_11"/>
    <property type="match status" value="1"/>
</dbReference>
<dbReference type="GO" id="GO:0050661">
    <property type="term" value="F:NADP binding"/>
    <property type="evidence" value="ECO:0007669"/>
    <property type="project" value="InterPro"/>
</dbReference>
<dbReference type="Proteomes" id="UP000540412">
    <property type="component" value="Unassembled WGS sequence"/>
</dbReference>
<proteinExistence type="inferred from homology"/>
<dbReference type="GO" id="GO:0016491">
    <property type="term" value="F:oxidoreductase activity"/>
    <property type="evidence" value="ECO:0007669"/>
    <property type="project" value="UniProtKB-KW"/>
</dbReference>
<dbReference type="InterPro" id="IPR036291">
    <property type="entry name" value="NAD(P)-bd_dom_sf"/>
</dbReference>
<reference evidence="7 8" key="1">
    <citation type="submission" date="2020-08" db="EMBL/GenBank/DDBJ databases">
        <title>Sequencing the genomes of 1000 actinobacteria strains.</title>
        <authorList>
            <person name="Klenk H.-P."/>
        </authorList>
    </citation>
    <scope>NUCLEOTIDE SEQUENCE [LARGE SCALE GENOMIC DNA]</scope>
    <source>
        <strain evidence="7 8">DSM 43582</strain>
    </source>
</reference>
<comment type="caution">
    <text evidence="7">The sequence shown here is derived from an EMBL/GenBank/DDBJ whole genome shotgun (WGS) entry which is preliminary data.</text>
</comment>
<dbReference type="InterPro" id="IPR029154">
    <property type="entry name" value="HIBADH-like_NADP-bd"/>
</dbReference>
<accession>A0A7W9PH83</accession>
<evidence type="ECO:0000313" key="8">
    <source>
        <dbReference type="Proteomes" id="UP000540412"/>
    </source>
</evidence>
<dbReference type="AlphaFoldDB" id="A0A7W9PH83"/>
<dbReference type="InterPro" id="IPR002204">
    <property type="entry name" value="3-OH-isobutyrate_DH-rel_CS"/>
</dbReference>
<evidence type="ECO:0000256" key="1">
    <source>
        <dbReference type="ARBA" id="ARBA00009080"/>
    </source>
</evidence>
<dbReference type="GO" id="GO:0051287">
    <property type="term" value="F:NAD binding"/>
    <property type="evidence" value="ECO:0007669"/>
    <property type="project" value="InterPro"/>
</dbReference>
<organism evidence="7 8">
    <name type="scientific">Nocardia transvalensis</name>
    <dbReference type="NCBI Taxonomy" id="37333"/>
    <lineage>
        <taxon>Bacteria</taxon>
        <taxon>Bacillati</taxon>
        <taxon>Actinomycetota</taxon>
        <taxon>Actinomycetes</taxon>
        <taxon>Mycobacteriales</taxon>
        <taxon>Nocardiaceae</taxon>
        <taxon>Nocardia</taxon>
    </lineage>
</organism>
<dbReference type="PIRSF" id="PIRSF000103">
    <property type="entry name" value="HIBADH"/>
    <property type="match status" value="1"/>
</dbReference>
<protein>
    <submittedName>
        <fullName evidence="7">3-hydroxyisobutyrate dehydrogenase-like beta-hydroxyacid dehydrogenase</fullName>
    </submittedName>
</protein>
<dbReference type="PANTHER" id="PTHR43060">
    <property type="entry name" value="3-HYDROXYISOBUTYRATE DEHYDROGENASE-LIKE 1, MITOCHONDRIAL-RELATED"/>
    <property type="match status" value="1"/>
</dbReference>
<feature type="domain" description="3-hydroxyisobutyrate dehydrogenase-like NAD-binding" evidence="6">
    <location>
        <begin position="164"/>
        <end position="253"/>
    </location>
</feature>
<evidence type="ECO:0000256" key="4">
    <source>
        <dbReference type="PIRSR" id="PIRSR000103-1"/>
    </source>
</evidence>
<keyword evidence="3" id="KW-0520">NAD</keyword>
<name>A0A7W9PH83_9NOCA</name>
<comment type="similarity">
    <text evidence="1">Belongs to the HIBADH-related family.</text>
</comment>
<dbReference type="PROSITE" id="PS00895">
    <property type="entry name" value="3_HYDROXYISOBUT_DH"/>
    <property type="match status" value="1"/>
</dbReference>
<keyword evidence="2" id="KW-0560">Oxidoreductase</keyword>
<evidence type="ECO:0000256" key="3">
    <source>
        <dbReference type="ARBA" id="ARBA00023027"/>
    </source>
</evidence>
<dbReference type="Gene3D" id="1.10.1040.10">
    <property type="entry name" value="N-(1-d-carboxylethyl)-l-norvaline Dehydrogenase, domain 2"/>
    <property type="match status" value="1"/>
</dbReference>
<dbReference type="GO" id="GO:0016054">
    <property type="term" value="P:organic acid catabolic process"/>
    <property type="evidence" value="ECO:0007669"/>
    <property type="project" value="UniProtKB-ARBA"/>
</dbReference>
<feature type="domain" description="6-phosphogluconate dehydrogenase NADP-binding" evidence="5">
    <location>
        <begin position="2"/>
        <end position="161"/>
    </location>
</feature>
<dbReference type="PANTHER" id="PTHR43060:SF15">
    <property type="entry name" value="3-HYDROXYISOBUTYRATE DEHYDROGENASE-LIKE 1, MITOCHONDRIAL-RELATED"/>
    <property type="match status" value="1"/>
</dbReference>